<dbReference type="Gene3D" id="3.40.50.1000">
    <property type="entry name" value="HAD superfamily/HAD-like"/>
    <property type="match status" value="1"/>
</dbReference>
<dbReference type="EMBL" id="WOSY01000009">
    <property type="protein sequence ID" value="NHN89084.1"/>
    <property type="molecule type" value="Genomic_DNA"/>
</dbReference>
<dbReference type="SFLD" id="SFLDG01129">
    <property type="entry name" value="C1.5:_HAD__Beta-PGM__Phosphata"/>
    <property type="match status" value="1"/>
</dbReference>
<evidence type="ECO:0000313" key="1">
    <source>
        <dbReference type="EMBL" id="NHN89084.1"/>
    </source>
</evidence>
<dbReference type="SFLD" id="SFLDS00003">
    <property type="entry name" value="Haloacid_Dehalogenase"/>
    <property type="match status" value="1"/>
</dbReference>
<accession>A0ABX0K087</accession>
<dbReference type="Gene3D" id="1.10.150.240">
    <property type="entry name" value="Putative phosphatase, domain 2"/>
    <property type="match status" value="1"/>
</dbReference>
<dbReference type="InterPro" id="IPR023214">
    <property type="entry name" value="HAD_sf"/>
</dbReference>
<gene>
    <name evidence="1" type="ORF">GOB81_10630</name>
</gene>
<dbReference type="Pfam" id="PF13419">
    <property type="entry name" value="HAD_2"/>
    <property type="match status" value="1"/>
</dbReference>
<dbReference type="Proteomes" id="UP000631653">
    <property type="component" value="Unassembled WGS sequence"/>
</dbReference>
<keyword evidence="1" id="KW-0378">Hydrolase</keyword>
<protein>
    <submittedName>
        <fullName evidence="1">HAD-IA family hydrolase</fullName>
    </submittedName>
</protein>
<name>A0ABX0K087_9PROT</name>
<dbReference type="PANTHER" id="PTHR18901:SF38">
    <property type="entry name" value="PSEUDOURIDINE-5'-PHOSPHATASE"/>
    <property type="match status" value="1"/>
</dbReference>
<dbReference type="PANTHER" id="PTHR18901">
    <property type="entry name" value="2-DEOXYGLUCOSE-6-PHOSPHATE PHOSPHATASE 2"/>
    <property type="match status" value="1"/>
</dbReference>
<keyword evidence="2" id="KW-1185">Reference proteome</keyword>
<dbReference type="SUPFAM" id="SSF56784">
    <property type="entry name" value="HAD-like"/>
    <property type="match status" value="1"/>
</dbReference>
<dbReference type="RefSeq" id="WP_173570401.1">
    <property type="nucleotide sequence ID" value="NZ_WOSY01000009.1"/>
</dbReference>
<dbReference type="InterPro" id="IPR006439">
    <property type="entry name" value="HAD-SF_hydro_IA"/>
</dbReference>
<comment type="caution">
    <text evidence="1">The sequence shown here is derived from an EMBL/GenBank/DDBJ whole genome shotgun (WGS) entry which is preliminary data.</text>
</comment>
<dbReference type="InterPro" id="IPR023198">
    <property type="entry name" value="PGP-like_dom2"/>
</dbReference>
<dbReference type="NCBIfam" id="TIGR01509">
    <property type="entry name" value="HAD-SF-IA-v3"/>
    <property type="match status" value="1"/>
</dbReference>
<dbReference type="GO" id="GO:0016787">
    <property type="term" value="F:hydrolase activity"/>
    <property type="evidence" value="ECO:0007669"/>
    <property type="project" value="UniProtKB-KW"/>
</dbReference>
<reference evidence="1 2" key="1">
    <citation type="journal article" date="2020" name="Int. J. Syst. Evol. Microbiol.">
        <title>Novel acetic acid bacteria from cider fermentations: Acetobacter conturbans sp. nov. and Acetobacter fallax sp. nov.</title>
        <authorList>
            <person name="Sombolestani A.S."/>
            <person name="Cleenwerck I."/>
            <person name="Cnockaert M."/>
            <person name="Borremans W."/>
            <person name="Wieme A.D."/>
            <person name="De Vuyst L."/>
            <person name="Vandamme P."/>
        </authorList>
    </citation>
    <scope>NUCLEOTIDE SEQUENCE [LARGE SCALE GENOMIC DNA]</scope>
    <source>
        <strain evidence="1 2">LMG 1627</strain>
    </source>
</reference>
<evidence type="ECO:0000313" key="2">
    <source>
        <dbReference type="Proteomes" id="UP000631653"/>
    </source>
</evidence>
<proteinExistence type="predicted"/>
<dbReference type="InterPro" id="IPR036412">
    <property type="entry name" value="HAD-like_sf"/>
</dbReference>
<organism evidence="1 2">
    <name type="scientific">Acetobacter conturbans</name>
    <dbReference type="NCBI Taxonomy" id="1737472"/>
    <lineage>
        <taxon>Bacteria</taxon>
        <taxon>Pseudomonadati</taxon>
        <taxon>Pseudomonadota</taxon>
        <taxon>Alphaproteobacteria</taxon>
        <taxon>Acetobacterales</taxon>
        <taxon>Acetobacteraceae</taxon>
        <taxon>Acetobacter</taxon>
    </lineage>
</organism>
<dbReference type="InterPro" id="IPR041492">
    <property type="entry name" value="HAD_2"/>
</dbReference>
<sequence length="233" mass="24938">MTSALEPNGRLRLVIFDCDGVLIDSEGLSCRLIAGAAREAGLAVSDEEAVTRFGGKALPLLKGEIEKESGCRLPDDWSFAMRDRFVDAFSQSVETIKGAREMLEQVLALELPVRVGSNSSMLEMDAKFSGSGLGELLDQDRIHSAIDMQKPKPSPAVYLHAAAQEGVQPAACVVLEDSDTGAKAALDAGMTCVLLRAQGQPVPDWPGLVRISKLSEFSVILKHALETQRESGS</sequence>